<evidence type="ECO:0000313" key="2">
    <source>
        <dbReference type="Proteomes" id="UP000324222"/>
    </source>
</evidence>
<dbReference type="EMBL" id="VSRR010002197">
    <property type="protein sequence ID" value="MPC30117.1"/>
    <property type="molecule type" value="Genomic_DNA"/>
</dbReference>
<sequence length="88" mass="9460">MARCAAPHFTGALAWPSAPFAPPPSVVVWGRGSRLRLFLVQWCHARSGPLLLSMKTLLGDHKASECFAPSGPRGIDFLNPLLNAVLNP</sequence>
<accession>A0A5B7E9T8</accession>
<reference evidence="1 2" key="1">
    <citation type="submission" date="2019-05" db="EMBL/GenBank/DDBJ databases">
        <title>Another draft genome of Portunus trituberculatus and its Hox gene families provides insights of decapod evolution.</title>
        <authorList>
            <person name="Jeong J.-H."/>
            <person name="Song I."/>
            <person name="Kim S."/>
            <person name="Choi T."/>
            <person name="Kim D."/>
            <person name="Ryu S."/>
            <person name="Kim W."/>
        </authorList>
    </citation>
    <scope>NUCLEOTIDE SEQUENCE [LARGE SCALE GENOMIC DNA]</scope>
    <source>
        <tissue evidence="1">Muscle</tissue>
    </source>
</reference>
<organism evidence="1 2">
    <name type="scientific">Portunus trituberculatus</name>
    <name type="common">Swimming crab</name>
    <name type="synonym">Neptunus trituberculatus</name>
    <dbReference type="NCBI Taxonomy" id="210409"/>
    <lineage>
        <taxon>Eukaryota</taxon>
        <taxon>Metazoa</taxon>
        <taxon>Ecdysozoa</taxon>
        <taxon>Arthropoda</taxon>
        <taxon>Crustacea</taxon>
        <taxon>Multicrustacea</taxon>
        <taxon>Malacostraca</taxon>
        <taxon>Eumalacostraca</taxon>
        <taxon>Eucarida</taxon>
        <taxon>Decapoda</taxon>
        <taxon>Pleocyemata</taxon>
        <taxon>Brachyura</taxon>
        <taxon>Eubrachyura</taxon>
        <taxon>Portunoidea</taxon>
        <taxon>Portunidae</taxon>
        <taxon>Portuninae</taxon>
        <taxon>Portunus</taxon>
    </lineage>
</organism>
<proteinExistence type="predicted"/>
<dbReference type="AlphaFoldDB" id="A0A5B7E9T8"/>
<comment type="caution">
    <text evidence="1">The sequence shown here is derived from an EMBL/GenBank/DDBJ whole genome shotgun (WGS) entry which is preliminary data.</text>
</comment>
<gene>
    <name evidence="1" type="ORF">E2C01_023376</name>
</gene>
<protein>
    <submittedName>
        <fullName evidence="1">Uncharacterized protein</fullName>
    </submittedName>
</protein>
<name>A0A5B7E9T8_PORTR</name>
<keyword evidence="2" id="KW-1185">Reference proteome</keyword>
<dbReference type="Proteomes" id="UP000324222">
    <property type="component" value="Unassembled WGS sequence"/>
</dbReference>
<evidence type="ECO:0000313" key="1">
    <source>
        <dbReference type="EMBL" id="MPC30117.1"/>
    </source>
</evidence>